<proteinExistence type="predicted"/>
<protein>
    <submittedName>
        <fullName evidence="3">Uncharacterized protein</fullName>
    </submittedName>
</protein>
<organism evidence="2 3">
    <name type="scientific">Globodera pallida</name>
    <name type="common">Potato cyst nematode worm</name>
    <name type="synonym">Heterodera pallida</name>
    <dbReference type="NCBI Taxonomy" id="36090"/>
    <lineage>
        <taxon>Eukaryota</taxon>
        <taxon>Metazoa</taxon>
        <taxon>Ecdysozoa</taxon>
        <taxon>Nematoda</taxon>
        <taxon>Chromadorea</taxon>
        <taxon>Rhabditida</taxon>
        <taxon>Tylenchina</taxon>
        <taxon>Tylenchomorpha</taxon>
        <taxon>Tylenchoidea</taxon>
        <taxon>Heteroderidae</taxon>
        <taxon>Heteroderinae</taxon>
        <taxon>Globodera</taxon>
    </lineage>
</organism>
<sequence length="82" mass="9137">MFLSTCTTDDCWEQLSSSKSSSTILDQQRRHINNNNSGGQNGSRHQADVAIFSVSALQNVNVKQSVTWWLTNALSSSIQRHL</sequence>
<reference evidence="2" key="1">
    <citation type="submission" date="2013-12" db="EMBL/GenBank/DDBJ databases">
        <authorList>
            <person name="Aslett M."/>
        </authorList>
    </citation>
    <scope>NUCLEOTIDE SEQUENCE [LARGE SCALE GENOMIC DNA]</scope>
    <source>
        <strain evidence="2">Lindley</strain>
    </source>
</reference>
<dbReference type="WBParaSite" id="GPLIN_001107000">
    <property type="protein sequence ID" value="GPLIN_001107000"/>
    <property type="gene ID" value="GPLIN_001107000"/>
</dbReference>
<dbReference type="Proteomes" id="UP000050741">
    <property type="component" value="Unassembled WGS sequence"/>
</dbReference>
<name>A0A183CDW6_GLOPA</name>
<accession>A0A183CDW6</accession>
<dbReference type="AlphaFoldDB" id="A0A183CDW6"/>
<keyword evidence="2" id="KW-1185">Reference proteome</keyword>
<reference evidence="3" key="3">
    <citation type="submission" date="2016-06" db="UniProtKB">
        <authorList>
            <consortium name="WormBaseParasite"/>
        </authorList>
    </citation>
    <scope>IDENTIFICATION</scope>
</reference>
<evidence type="ECO:0000313" key="2">
    <source>
        <dbReference type="Proteomes" id="UP000050741"/>
    </source>
</evidence>
<feature type="region of interest" description="Disordered" evidence="1">
    <location>
        <begin position="18"/>
        <end position="44"/>
    </location>
</feature>
<reference evidence="2" key="2">
    <citation type="submission" date="2014-05" db="EMBL/GenBank/DDBJ databases">
        <title>The genome and life-stage specific transcriptomes of Globodera pallida elucidate key aspects of plant parasitism by a cyst nematode.</title>
        <authorList>
            <person name="Cotton J.A."/>
            <person name="Lilley C.J."/>
            <person name="Jones L.M."/>
            <person name="Kikuchi T."/>
            <person name="Reid A.J."/>
            <person name="Thorpe P."/>
            <person name="Tsai I.J."/>
            <person name="Beasley H."/>
            <person name="Blok V."/>
            <person name="Cock P.J.A."/>
            <person name="Van den Akker S.E."/>
            <person name="Holroyd N."/>
            <person name="Hunt M."/>
            <person name="Mantelin S."/>
            <person name="Naghra H."/>
            <person name="Pain A."/>
            <person name="Palomares-Rius J.E."/>
            <person name="Zarowiecki M."/>
            <person name="Berriman M."/>
            <person name="Jones J.T."/>
            <person name="Urwin P.E."/>
        </authorList>
    </citation>
    <scope>NUCLEOTIDE SEQUENCE [LARGE SCALE GENOMIC DNA]</scope>
    <source>
        <strain evidence="2">Lindley</strain>
    </source>
</reference>
<evidence type="ECO:0000313" key="3">
    <source>
        <dbReference type="WBParaSite" id="GPLIN_001107000"/>
    </source>
</evidence>
<evidence type="ECO:0000256" key="1">
    <source>
        <dbReference type="SAM" id="MobiDB-lite"/>
    </source>
</evidence>